<dbReference type="Proteomes" id="UP000221165">
    <property type="component" value="Unassembled WGS sequence"/>
</dbReference>
<name>A0A2C6KQM7_9APIC</name>
<comment type="caution">
    <text evidence="1">The sequence shown here is derived from an EMBL/GenBank/DDBJ whole genome shotgun (WGS) entry which is preliminary data.</text>
</comment>
<keyword evidence="2" id="KW-1185">Reference proteome</keyword>
<gene>
    <name evidence="1" type="ORF">CSUI_007535</name>
</gene>
<dbReference type="EMBL" id="MIGC01003984">
    <property type="protein sequence ID" value="PHJ18636.1"/>
    <property type="molecule type" value="Genomic_DNA"/>
</dbReference>
<evidence type="ECO:0000313" key="1">
    <source>
        <dbReference type="EMBL" id="PHJ18636.1"/>
    </source>
</evidence>
<sequence length="73" mass="8318">MLVTRGVYLAPPIKQGFSVLLRSSRAVAGWLCRHELWCFGGFQSLYCRATLYMVLARKLSVLMFLLYLGKEST</sequence>
<protein>
    <submittedName>
        <fullName evidence="1">Uncharacterized protein</fullName>
    </submittedName>
</protein>
<dbReference type="VEuPathDB" id="ToxoDB:CSUI_007535"/>
<accession>A0A2C6KQM7</accession>
<evidence type="ECO:0000313" key="2">
    <source>
        <dbReference type="Proteomes" id="UP000221165"/>
    </source>
</evidence>
<dbReference type="AlphaFoldDB" id="A0A2C6KQM7"/>
<proteinExistence type="predicted"/>
<organism evidence="1 2">
    <name type="scientific">Cystoisospora suis</name>
    <dbReference type="NCBI Taxonomy" id="483139"/>
    <lineage>
        <taxon>Eukaryota</taxon>
        <taxon>Sar</taxon>
        <taxon>Alveolata</taxon>
        <taxon>Apicomplexa</taxon>
        <taxon>Conoidasida</taxon>
        <taxon>Coccidia</taxon>
        <taxon>Eucoccidiorida</taxon>
        <taxon>Eimeriorina</taxon>
        <taxon>Sarcocystidae</taxon>
        <taxon>Cystoisospora</taxon>
    </lineage>
</organism>
<dbReference type="GeneID" id="94430891"/>
<reference evidence="1 2" key="1">
    <citation type="journal article" date="2017" name="Int. J. Parasitol.">
        <title>The genome of the protozoan parasite Cystoisospora suis and a reverse vaccinology approach to identify vaccine candidates.</title>
        <authorList>
            <person name="Palmieri N."/>
            <person name="Shrestha A."/>
            <person name="Ruttkowski B."/>
            <person name="Beck T."/>
            <person name="Vogl C."/>
            <person name="Tomley F."/>
            <person name="Blake D.P."/>
            <person name="Joachim A."/>
        </authorList>
    </citation>
    <scope>NUCLEOTIDE SEQUENCE [LARGE SCALE GENOMIC DNA]</scope>
    <source>
        <strain evidence="1 2">Wien I</strain>
    </source>
</reference>
<dbReference type="RefSeq" id="XP_067920342.1">
    <property type="nucleotide sequence ID" value="XM_068067680.1"/>
</dbReference>